<dbReference type="InterPro" id="IPR025356">
    <property type="entry name" value="DUF4260"/>
</dbReference>
<dbReference type="RefSeq" id="WP_093752121.1">
    <property type="nucleotide sequence ID" value="NZ_BSYN01000007.1"/>
</dbReference>
<keyword evidence="3" id="KW-1185">Reference proteome</keyword>
<evidence type="ECO:0000256" key="1">
    <source>
        <dbReference type="SAM" id="Phobius"/>
    </source>
</evidence>
<feature type="transmembrane region" description="Helical" evidence="1">
    <location>
        <begin position="30"/>
        <end position="48"/>
    </location>
</feature>
<protein>
    <recommendedName>
        <fullName evidence="4">DUF4260 domain-containing protein</fullName>
    </recommendedName>
</protein>
<dbReference type="Pfam" id="PF14079">
    <property type="entry name" value="DUF4260"/>
    <property type="match status" value="1"/>
</dbReference>
<dbReference type="EMBL" id="FNNG01000005">
    <property type="protein sequence ID" value="SDW88823.1"/>
    <property type="molecule type" value="Genomic_DNA"/>
</dbReference>
<name>A0A1H2X7F1_9FIRM</name>
<reference evidence="2 3" key="1">
    <citation type="submission" date="2016-10" db="EMBL/GenBank/DDBJ databases">
        <authorList>
            <person name="de Groot N.N."/>
        </authorList>
    </citation>
    <scope>NUCLEOTIDE SEQUENCE [LARGE SCALE GENOMIC DNA]</scope>
    <source>
        <strain evidence="2 3">DSM 23310</strain>
    </source>
</reference>
<feature type="transmembrane region" description="Helical" evidence="1">
    <location>
        <begin position="80"/>
        <end position="98"/>
    </location>
</feature>
<evidence type="ECO:0000313" key="3">
    <source>
        <dbReference type="Proteomes" id="UP000198828"/>
    </source>
</evidence>
<accession>A0A1H2X7F1</accession>
<keyword evidence="1" id="KW-1133">Transmembrane helix</keyword>
<keyword evidence="1" id="KW-0472">Membrane</keyword>
<evidence type="ECO:0000313" key="2">
    <source>
        <dbReference type="EMBL" id="SDW88823.1"/>
    </source>
</evidence>
<evidence type="ECO:0008006" key="4">
    <source>
        <dbReference type="Google" id="ProtNLM"/>
    </source>
</evidence>
<proteinExistence type="predicted"/>
<keyword evidence="1" id="KW-0812">Transmembrane</keyword>
<feature type="transmembrane region" description="Helical" evidence="1">
    <location>
        <begin position="6"/>
        <end position="23"/>
    </location>
</feature>
<feature type="transmembrane region" description="Helical" evidence="1">
    <location>
        <begin position="54"/>
        <end position="73"/>
    </location>
</feature>
<dbReference type="OrthoDB" id="9813911at2"/>
<organism evidence="2 3">
    <name type="scientific">Tepidimicrobium xylanilyticum</name>
    <dbReference type="NCBI Taxonomy" id="1123352"/>
    <lineage>
        <taxon>Bacteria</taxon>
        <taxon>Bacillati</taxon>
        <taxon>Bacillota</taxon>
        <taxon>Tissierellia</taxon>
        <taxon>Tissierellales</taxon>
        <taxon>Tepidimicrobiaceae</taxon>
        <taxon>Tepidimicrobium</taxon>
    </lineage>
</organism>
<sequence>MTPKIWIRIEGALGFLLSLIIYLHLDFNMLVFFICLFLPDLLMLGYLVDNNVGAFFYNLGHVFVFPLILLLLAAITKGQIFIMAGLIWSAHIFLDRMIGYGLKYVEGFKITHLQKLD</sequence>
<dbReference type="Proteomes" id="UP000198828">
    <property type="component" value="Unassembled WGS sequence"/>
</dbReference>
<dbReference type="AlphaFoldDB" id="A0A1H2X7F1"/>
<gene>
    <name evidence="2" type="ORF">SAMN05660923_01366</name>
</gene>